<keyword evidence="2" id="KW-1185">Reference proteome</keyword>
<comment type="caution">
    <text evidence="1">The sequence shown here is derived from an EMBL/GenBank/DDBJ whole genome shotgun (WGS) entry which is preliminary data.</text>
</comment>
<dbReference type="RefSeq" id="WP_305933264.1">
    <property type="nucleotide sequence ID" value="NZ_JAVAIM010000001.1"/>
</dbReference>
<proteinExistence type="predicted"/>
<sequence length="65" mass="7595">MTLDQLIFNYELAKTNAARPGSLEDRKTYFDLVGYYEKRIRAARTSALPPWIRMRGDQLPSGRFQ</sequence>
<evidence type="ECO:0000313" key="2">
    <source>
        <dbReference type="Proteomes" id="UP001240639"/>
    </source>
</evidence>
<dbReference type="EMBL" id="JAVAIM010000001">
    <property type="protein sequence ID" value="MDP4576042.1"/>
    <property type="molecule type" value="Genomic_DNA"/>
</dbReference>
<gene>
    <name evidence="1" type="ORF">Q9K02_12940</name>
</gene>
<dbReference type="Proteomes" id="UP001240639">
    <property type="component" value="Unassembled WGS sequence"/>
</dbReference>
<protein>
    <submittedName>
        <fullName evidence="1">Uncharacterized protein</fullName>
    </submittedName>
</protein>
<organism evidence="1 2">
    <name type="scientific">Qipengyuania profundimaris</name>
    <dbReference type="NCBI Taxonomy" id="3067652"/>
    <lineage>
        <taxon>Bacteria</taxon>
        <taxon>Pseudomonadati</taxon>
        <taxon>Pseudomonadota</taxon>
        <taxon>Alphaproteobacteria</taxon>
        <taxon>Sphingomonadales</taxon>
        <taxon>Erythrobacteraceae</taxon>
        <taxon>Qipengyuania</taxon>
    </lineage>
</organism>
<name>A0ABT9HSC4_9SPHN</name>
<accession>A0ABT9HSC4</accession>
<evidence type="ECO:0000313" key="1">
    <source>
        <dbReference type="EMBL" id="MDP4576042.1"/>
    </source>
</evidence>
<reference evidence="1 2" key="1">
    <citation type="submission" date="2023-08" db="EMBL/GenBank/DDBJ databases">
        <title>genomic of G39.</title>
        <authorList>
            <person name="Wang Y."/>
        </authorList>
    </citation>
    <scope>NUCLEOTIDE SEQUENCE [LARGE SCALE GENOMIC DNA]</scope>
    <source>
        <strain evidence="1 2">G39</strain>
    </source>
</reference>